<gene>
    <name evidence="2" type="ORF">HYPSUDRAFT_204763</name>
</gene>
<name>A0A0D2PGI3_HYPSF</name>
<evidence type="ECO:0000313" key="2">
    <source>
        <dbReference type="EMBL" id="KJA19185.1"/>
    </source>
</evidence>
<organism evidence="2 3">
    <name type="scientific">Hypholoma sublateritium (strain FD-334 SS-4)</name>
    <dbReference type="NCBI Taxonomy" id="945553"/>
    <lineage>
        <taxon>Eukaryota</taxon>
        <taxon>Fungi</taxon>
        <taxon>Dikarya</taxon>
        <taxon>Basidiomycota</taxon>
        <taxon>Agaricomycotina</taxon>
        <taxon>Agaricomycetes</taxon>
        <taxon>Agaricomycetidae</taxon>
        <taxon>Agaricales</taxon>
        <taxon>Agaricineae</taxon>
        <taxon>Strophariaceae</taxon>
        <taxon>Hypholoma</taxon>
    </lineage>
</organism>
<evidence type="ECO:0000313" key="3">
    <source>
        <dbReference type="Proteomes" id="UP000054270"/>
    </source>
</evidence>
<keyword evidence="3" id="KW-1185">Reference proteome</keyword>
<feature type="region of interest" description="Disordered" evidence="1">
    <location>
        <begin position="64"/>
        <end position="89"/>
    </location>
</feature>
<evidence type="ECO:0000256" key="1">
    <source>
        <dbReference type="SAM" id="MobiDB-lite"/>
    </source>
</evidence>
<dbReference type="EMBL" id="KN817580">
    <property type="protein sequence ID" value="KJA19185.1"/>
    <property type="molecule type" value="Genomic_DNA"/>
</dbReference>
<proteinExistence type="predicted"/>
<protein>
    <submittedName>
        <fullName evidence="2">Uncharacterized protein</fullName>
    </submittedName>
</protein>
<reference evidence="3" key="1">
    <citation type="submission" date="2014-04" db="EMBL/GenBank/DDBJ databases">
        <title>Evolutionary Origins and Diversification of the Mycorrhizal Mutualists.</title>
        <authorList>
            <consortium name="DOE Joint Genome Institute"/>
            <consortium name="Mycorrhizal Genomics Consortium"/>
            <person name="Kohler A."/>
            <person name="Kuo A."/>
            <person name="Nagy L.G."/>
            <person name="Floudas D."/>
            <person name="Copeland A."/>
            <person name="Barry K.W."/>
            <person name="Cichocki N."/>
            <person name="Veneault-Fourrey C."/>
            <person name="LaButti K."/>
            <person name="Lindquist E.A."/>
            <person name="Lipzen A."/>
            <person name="Lundell T."/>
            <person name="Morin E."/>
            <person name="Murat C."/>
            <person name="Riley R."/>
            <person name="Ohm R."/>
            <person name="Sun H."/>
            <person name="Tunlid A."/>
            <person name="Henrissat B."/>
            <person name="Grigoriev I.V."/>
            <person name="Hibbett D.S."/>
            <person name="Martin F."/>
        </authorList>
    </citation>
    <scope>NUCLEOTIDE SEQUENCE [LARGE SCALE GENOMIC DNA]</scope>
    <source>
        <strain evidence="3">FD-334 SS-4</strain>
    </source>
</reference>
<dbReference type="OrthoDB" id="3247418at2759"/>
<dbReference type="Proteomes" id="UP000054270">
    <property type="component" value="Unassembled WGS sequence"/>
</dbReference>
<dbReference type="AlphaFoldDB" id="A0A0D2PGI3"/>
<feature type="compositionally biased region" description="Acidic residues" evidence="1">
    <location>
        <begin position="69"/>
        <end position="89"/>
    </location>
</feature>
<dbReference type="OMA" id="GHIEAIW"/>
<sequence>MSHQVHPLDILEEITIDDDAIYEELEMLDNEIENLYMESRLNDDTPSHPVHLRSNISTVLQHMDHSAGDESDDDDTDGDFYPDSDSEDDDAHWKATCIFTEGELNKIRACLAGAVIPTWVDRLPTNLGEKAHGKLKADQWFILFSIFFPLILPEIWLSQPLLTNAAMLLDNFYQLVTCTNIVWEIDFTMLRQMCRRGRLTAYLRNTSLKLILLKSDSSPEIPDSNQKNSAKRNAGLEVVPLDIYNEILAYVNSTLQPEDLPYRHARDLPHPENAKVLPQYALRVRRFQHKGRGYTTVGLHPGNSCVSFTPAAGTAPESGHIEAIWSFNFSSADVEESHKFIVVSLHEGLSMQDSRRNPYRSKPGFLANLVYRRELTEGRGPMVIVEEKAIIGHVAYYSRPPGTFGIKRGTTVLVNSLHRYRD</sequence>
<dbReference type="STRING" id="945553.A0A0D2PGI3"/>
<accession>A0A0D2PGI3</accession>